<name>A0ABT5TVH8_9MICO</name>
<dbReference type="EMBL" id="JARACI010000739">
    <property type="protein sequence ID" value="MDD9205994.1"/>
    <property type="molecule type" value="Genomic_DNA"/>
</dbReference>
<feature type="non-terminal residue" evidence="2">
    <location>
        <position position="1"/>
    </location>
</feature>
<reference evidence="2" key="1">
    <citation type="submission" date="2023-02" db="EMBL/GenBank/DDBJ databases">
        <title>Georgenia sp.10Sc9-8, isolated from a soil sample collected from the Taklamakan desert.</title>
        <authorList>
            <person name="Liu S."/>
        </authorList>
    </citation>
    <scope>NUCLEOTIDE SEQUENCE</scope>
    <source>
        <strain evidence="2">10Sc9-8</strain>
    </source>
</reference>
<dbReference type="PANTHER" id="PTHR21174">
    <property type="match status" value="1"/>
</dbReference>
<evidence type="ECO:0000313" key="2">
    <source>
        <dbReference type="EMBL" id="MDD9205994.1"/>
    </source>
</evidence>
<feature type="compositionally biased region" description="Basic and acidic residues" evidence="1">
    <location>
        <begin position="276"/>
        <end position="286"/>
    </location>
</feature>
<organism evidence="2 3">
    <name type="scientific">Georgenia halotolerans</name>
    <dbReference type="NCBI Taxonomy" id="3028317"/>
    <lineage>
        <taxon>Bacteria</taxon>
        <taxon>Bacillati</taxon>
        <taxon>Actinomycetota</taxon>
        <taxon>Actinomycetes</taxon>
        <taxon>Micrococcales</taxon>
        <taxon>Bogoriellaceae</taxon>
        <taxon>Georgenia</taxon>
    </lineage>
</organism>
<gene>
    <name evidence="2" type="ORF">PU560_05850</name>
</gene>
<evidence type="ECO:0000313" key="3">
    <source>
        <dbReference type="Proteomes" id="UP001165561"/>
    </source>
</evidence>
<proteinExistence type="predicted"/>
<sequence>DRVHRLIVNLRRHDADPADVDCLALCDADLATLAVEPQRYEDYRRAVREEYAHIPLRDYLSARIAILSRLLDRRNLFLSPMGARWEDAARENLAAELGRLRSKLATLGDADGHEVGTPSATSPAEAPTDGAATADPGAVPVPAGTDGPAPEPQAPVGGMEARVLRSPEPRPSSLETDPEELGLRRTARAPSTTDPERARRAERAKIAERGRARVEQAMRDRARAPGAAREPGHRTAAAATPRTAPSPTTATPPTAPTPPDVEHPVRETGPEPAPPPEHRSEARDTEPVTTAPDGARHAADATEPSRQDGRTHGMERDPELLEPAHRRRQRERRAPQRPTRDWDGPESTARPPRRRGPG</sequence>
<keyword evidence="3" id="KW-1185">Reference proteome</keyword>
<dbReference type="InterPro" id="IPR009218">
    <property type="entry name" value="HD_phosphohydro"/>
</dbReference>
<evidence type="ECO:0000256" key="1">
    <source>
        <dbReference type="SAM" id="MobiDB-lite"/>
    </source>
</evidence>
<feature type="compositionally biased region" description="Basic and acidic residues" evidence="1">
    <location>
        <begin position="194"/>
        <end position="223"/>
    </location>
</feature>
<dbReference type="PANTHER" id="PTHR21174:SF0">
    <property type="entry name" value="HD PHOSPHOHYDROLASE FAMILY PROTEIN-RELATED"/>
    <property type="match status" value="1"/>
</dbReference>
<feature type="compositionally biased region" description="Basic and acidic residues" evidence="1">
    <location>
        <begin position="332"/>
        <end position="343"/>
    </location>
</feature>
<feature type="compositionally biased region" description="Low complexity" evidence="1">
    <location>
        <begin position="224"/>
        <end position="252"/>
    </location>
</feature>
<protein>
    <submittedName>
        <fullName evidence="2">Uncharacterized protein</fullName>
    </submittedName>
</protein>
<comment type="caution">
    <text evidence="2">The sequence shown here is derived from an EMBL/GenBank/DDBJ whole genome shotgun (WGS) entry which is preliminary data.</text>
</comment>
<feature type="compositionally biased region" description="Basic and acidic residues" evidence="1">
    <location>
        <begin position="294"/>
        <end position="324"/>
    </location>
</feature>
<feature type="compositionally biased region" description="Basic and acidic residues" evidence="1">
    <location>
        <begin position="260"/>
        <end position="269"/>
    </location>
</feature>
<dbReference type="Proteomes" id="UP001165561">
    <property type="component" value="Unassembled WGS sequence"/>
</dbReference>
<feature type="region of interest" description="Disordered" evidence="1">
    <location>
        <begin position="108"/>
        <end position="358"/>
    </location>
</feature>
<accession>A0ABT5TVH8</accession>